<evidence type="ECO:0000256" key="1">
    <source>
        <dbReference type="ARBA" id="ARBA00022737"/>
    </source>
</evidence>
<dbReference type="PROSITE" id="PS50297">
    <property type="entry name" value="ANK_REP_REGION"/>
    <property type="match status" value="3"/>
</dbReference>
<protein>
    <submittedName>
        <fullName evidence="5">Uncharacterized protein</fullName>
    </submittedName>
</protein>
<dbReference type="PROSITE" id="PS50088">
    <property type="entry name" value="ANK_REPEAT"/>
    <property type="match status" value="3"/>
</dbReference>
<dbReference type="Gene3D" id="1.25.40.20">
    <property type="entry name" value="Ankyrin repeat-containing domain"/>
    <property type="match status" value="1"/>
</dbReference>
<dbReference type="RefSeq" id="XP_030994412.1">
    <property type="nucleotide sequence ID" value="XM_031143681.1"/>
</dbReference>
<evidence type="ECO:0000256" key="2">
    <source>
        <dbReference type="ARBA" id="ARBA00023043"/>
    </source>
</evidence>
<accession>A0A507B6P3</accession>
<comment type="caution">
    <text evidence="5">The sequence shown here is derived from an EMBL/GenBank/DDBJ whole genome shotgun (WGS) entry which is preliminary data.</text>
</comment>
<evidence type="ECO:0000313" key="5">
    <source>
        <dbReference type="EMBL" id="TPX12701.1"/>
    </source>
</evidence>
<organism evidence="5 6">
    <name type="scientific">Thyridium curvatum</name>
    <dbReference type="NCBI Taxonomy" id="1093900"/>
    <lineage>
        <taxon>Eukaryota</taxon>
        <taxon>Fungi</taxon>
        <taxon>Dikarya</taxon>
        <taxon>Ascomycota</taxon>
        <taxon>Pezizomycotina</taxon>
        <taxon>Sordariomycetes</taxon>
        <taxon>Sordariomycetidae</taxon>
        <taxon>Thyridiales</taxon>
        <taxon>Thyridiaceae</taxon>
        <taxon>Thyridium</taxon>
    </lineage>
</organism>
<dbReference type="SUPFAM" id="SSF48403">
    <property type="entry name" value="Ankyrin repeat"/>
    <property type="match status" value="1"/>
</dbReference>
<keyword evidence="1" id="KW-0677">Repeat</keyword>
<dbReference type="AlphaFoldDB" id="A0A507B6P3"/>
<dbReference type="PANTHER" id="PTHR24123">
    <property type="entry name" value="ANKYRIN REPEAT-CONTAINING"/>
    <property type="match status" value="1"/>
</dbReference>
<evidence type="ECO:0000256" key="3">
    <source>
        <dbReference type="PROSITE-ProRule" id="PRU00023"/>
    </source>
</evidence>
<dbReference type="Proteomes" id="UP000319257">
    <property type="component" value="Unassembled WGS sequence"/>
</dbReference>
<dbReference type="STRING" id="1093900.A0A507B6P3"/>
<dbReference type="InParanoid" id="A0A507B6P3"/>
<sequence>MAEVVGIIASGIALGQAACAIGKGIGLLRSIANANEEFWDFLNELESLKAAVETNSLALEDLDATNNPRLQPYLARLDTVRASLVQAFGALETITTRVLAKSKGQNDQGQHRIPKVLWQREKNGIFKLRDVCRQSHRQMTDCMVIMMAVEKQQTLTLDVHMILEGKSSTRHHAATRPTENGSLDLDSGQEKASGDDEHAGSELVPFDSAVSNANQLEHILQRKQATQNSGQPNSGPHPTALTIHATVRERCPENCGCQCHIISVKRSPPWLASVLGNLLVYYDSFPVLDRRPCNTFLCRASLRTIRAQYQFPSWLLRRSVHIKACWDVLTGTGSTLHWKVPRVNKPPFIWEAIREDNKAWFQTLIAERKLLPSDTDAAGYPWIMRCDTAGAENIIQLLLENNFDLWAANPDGCAAIAHPEHLNTCDDLGWTPLHLAVSMGDNEAVETLLDSGCDMEKRALLSGETALFVAALHREVALARTLIERGANMAITCWGMTLLELAVRDASADFVQLLLDAGANLPPSILHPLTVCESIDMNEISRVIKILQKHGADVDWRNEWGGSVLLTALVRRKDNHFVAEALATAGADFDTVDSKNRNLLFWMAERKSPRWIYHLDAAYWRGTDPDLKNNVGYSALDVLTFLCAHNLPLPVTRKVREIIGLAELIAEIREMNWNDGLFLDMKHRLSEDDSHRKLKRWIRFVQEQVDNDPNFAEEEWDEDTMIWYDDIELEDGLEDDDDALDIHSLTLRKPRDYNDSDEESQYGDDSDDEESQETSDSEDEFFDAPEP</sequence>
<dbReference type="InterPro" id="IPR002110">
    <property type="entry name" value="Ankyrin_rpt"/>
</dbReference>
<dbReference type="InterPro" id="IPR051165">
    <property type="entry name" value="Multifunctional_ANK_Repeat"/>
</dbReference>
<evidence type="ECO:0000313" key="6">
    <source>
        <dbReference type="Proteomes" id="UP000319257"/>
    </source>
</evidence>
<dbReference type="PANTHER" id="PTHR24123:SF33">
    <property type="entry name" value="PROTEIN HOS4"/>
    <property type="match status" value="1"/>
</dbReference>
<reference evidence="5 6" key="1">
    <citation type="submission" date="2019-06" db="EMBL/GenBank/DDBJ databases">
        <title>Draft genome sequence of the filamentous fungus Phialemoniopsis curvata isolated from diesel fuel.</title>
        <authorList>
            <person name="Varaljay V.A."/>
            <person name="Lyon W.J."/>
            <person name="Crouch A.L."/>
            <person name="Drake C.E."/>
            <person name="Hollomon J.M."/>
            <person name="Nadeau L.J."/>
            <person name="Nunn H.S."/>
            <person name="Stevenson B.S."/>
            <person name="Bojanowski C.L."/>
            <person name="Crookes-Goodson W.J."/>
        </authorList>
    </citation>
    <scope>NUCLEOTIDE SEQUENCE [LARGE SCALE GENOMIC DNA]</scope>
    <source>
        <strain evidence="5 6">D216</strain>
    </source>
</reference>
<dbReference type="PRINTS" id="PR01415">
    <property type="entry name" value="ANKYRIN"/>
</dbReference>
<dbReference type="SMART" id="SM00248">
    <property type="entry name" value="ANK"/>
    <property type="match status" value="4"/>
</dbReference>
<feature type="repeat" description="ANK" evidence="3">
    <location>
        <begin position="428"/>
        <end position="460"/>
    </location>
</feature>
<keyword evidence="2 3" id="KW-0040">ANK repeat</keyword>
<dbReference type="InterPro" id="IPR036770">
    <property type="entry name" value="Ankyrin_rpt-contain_sf"/>
</dbReference>
<feature type="repeat" description="ANK" evidence="3">
    <location>
        <begin position="494"/>
        <end position="521"/>
    </location>
</feature>
<proteinExistence type="predicted"/>
<gene>
    <name evidence="5" type="ORF">E0L32_000878</name>
</gene>
<feature type="region of interest" description="Disordered" evidence="4">
    <location>
        <begin position="746"/>
        <end position="787"/>
    </location>
</feature>
<keyword evidence="6" id="KW-1185">Reference proteome</keyword>
<feature type="repeat" description="ANK" evidence="3">
    <location>
        <begin position="462"/>
        <end position="489"/>
    </location>
</feature>
<evidence type="ECO:0000256" key="4">
    <source>
        <dbReference type="SAM" id="MobiDB-lite"/>
    </source>
</evidence>
<feature type="region of interest" description="Disordered" evidence="4">
    <location>
        <begin position="168"/>
        <end position="202"/>
    </location>
</feature>
<dbReference type="EMBL" id="SKBQ01000003">
    <property type="protein sequence ID" value="TPX12701.1"/>
    <property type="molecule type" value="Genomic_DNA"/>
</dbReference>
<name>A0A507B6P3_9PEZI</name>
<dbReference type="GeneID" id="41968325"/>
<dbReference type="Pfam" id="PF12796">
    <property type="entry name" value="Ank_2"/>
    <property type="match status" value="2"/>
</dbReference>
<dbReference type="OrthoDB" id="341259at2759"/>
<feature type="compositionally biased region" description="Basic and acidic residues" evidence="4">
    <location>
        <begin position="188"/>
        <end position="200"/>
    </location>
</feature>
<feature type="compositionally biased region" description="Acidic residues" evidence="4">
    <location>
        <begin position="755"/>
        <end position="787"/>
    </location>
</feature>